<reference evidence="2" key="1">
    <citation type="journal article" date="2014" name="Front. Microbiol.">
        <title>High frequency of phylogenetically diverse reductive dehalogenase-homologous genes in deep subseafloor sedimentary metagenomes.</title>
        <authorList>
            <person name="Kawai M."/>
            <person name="Futagami T."/>
            <person name="Toyoda A."/>
            <person name="Takaki Y."/>
            <person name="Nishi S."/>
            <person name="Hori S."/>
            <person name="Arai W."/>
            <person name="Tsubouchi T."/>
            <person name="Morono Y."/>
            <person name="Uchiyama I."/>
            <person name="Ito T."/>
            <person name="Fujiyama A."/>
            <person name="Inagaki F."/>
            <person name="Takami H."/>
        </authorList>
    </citation>
    <scope>NUCLEOTIDE SEQUENCE</scope>
    <source>
        <strain evidence="2">Expedition CK06-06</strain>
    </source>
</reference>
<protein>
    <recommendedName>
        <fullName evidence="1">Bacteriophage lambda Replication protein O N-terminal domain-containing protein</fullName>
    </recommendedName>
</protein>
<feature type="non-terminal residue" evidence="2">
    <location>
        <position position="1"/>
    </location>
</feature>
<accession>X1MEA0</accession>
<name>X1MEA0_9ZZZZ</name>
<dbReference type="AlphaFoldDB" id="X1MEA0"/>
<feature type="domain" description="Bacteriophage lambda Replication protein O N-terminal" evidence="1">
    <location>
        <begin position="1"/>
        <end position="89"/>
    </location>
</feature>
<organism evidence="2">
    <name type="scientific">marine sediment metagenome</name>
    <dbReference type="NCBI Taxonomy" id="412755"/>
    <lineage>
        <taxon>unclassified sequences</taxon>
        <taxon>metagenomes</taxon>
        <taxon>ecological metagenomes</taxon>
    </lineage>
</organism>
<dbReference type="Pfam" id="PF04492">
    <property type="entry name" value="Phage_rep_O"/>
    <property type="match status" value="1"/>
</dbReference>
<dbReference type="InterPro" id="IPR036388">
    <property type="entry name" value="WH-like_DNA-bd_sf"/>
</dbReference>
<dbReference type="GO" id="GO:0006260">
    <property type="term" value="P:DNA replication"/>
    <property type="evidence" value="ECO:0007669"/>
    <property type="project" value="InterPro"/>
</dbReference>
<evidence type="ECO:0000259" key="1">
    <source>
        <dbReference type="Pfam" id="PF04492"/>
    </source>
</evidence>
<evidence type="ECO:0000313" key="2">
    <source>
        <dbReference type="EMBL" id="GAI12995.1"/>
    </source>
</evidence>
<gene>
    <name evidence="2" type="ORF">S06H3_18163</name>
</gene>
<dbReference type="InterPro" id="IPR006497">
    <property type="entry name" value="Phage_lambda_VrpO_N"/>
</dbReference>
<dbReference type="EMBL" id="BARV01009159">
    <property type="protein sequence ID" value="GAI12995.1"/>
    <property type="molecule type" value="Genomic_DNA"/>
</dbReference>
<comment type="caution">
    <text evidence="2">The sequence shown here is derived from an EMBL/GenBank/DDBJ whole genome shotgun (WGS) entry which is preliminary data.</text>
</comment>
<proteinExistence type="predicted"/>
<dbReference type="Gene3D" id="1.10.10.10">
    <property type="entry name" value="Winged helix-like DNA-binding domain superfamily/Winged helix DNA-binding domain"/>
    <property type="match status" value="1"/>
</dbReference>
<sequence length="212" mass="24714">DGYLKIGNKTIDNLIDNKSVSNKMRAYLLTVRMVNGWDKESLEIPVSTYSKKLRIGKRYTKRLLKELKEENLIHRNGSLTSIPGDYIQWWWSGQNLPPPQGGHNLPKGGSKVTTGRVVRNYHPKHSNTPNKHTRGFATQLSRKEIDKLEGMDYFRAEMINDGNFELKYIDDLIKNNSFMVLYDSWLEYTEASNIRNKPGFFISLVEKYRKKR</sequence>